<dbReference type="SMART" id="SM00398">
    <property type="entry name" value="HMG"/>
    <property type="match status" value="1"/>
</dbReference>
<sequence>MHFKAPCAKAHDELHPFVNNVKQSIMKEKASYFNPTNGTITSTFTIALPLSPYHRQPPTNHAMNSTQGRGKIPRPSNCFFQYRAAKLKELRDEAAALGLKRPSQSELSKIIGRMWREAHPDEKDFYVDKAAQEKEAHKKAYPDYHYRPRKRARQAEEDARQTDHDRQPPFVSSQTSTASIPCPGIGATPGLVLGPSPNADIKPEVHPSTQLSSRRGGRANQVRVEPQESAPLSKRRKEISEAPFLPGQPWVFHASRAGLEPLDVHIPMPPLLPYGGQLGWQPTGSVAPPQAPHVAITPLPPSQHKSLLDELYDPRLSYWETACAPLNAGFCEFASFGLGGTNGVPDASSPNPPDLTDSASSPESVSDGWGSQTFTLPTPSPPSSGSASVLSSGDDISSVDFMRFFNAENYATVPGSASLAYQDMAQPFLFSPKVEPGQTQHLHDPFHALPPNAVWPKHLGI</sequence>
<dbReference type="PANTHER" id="PTHR10270">
    <property type="entry name" value="SOX TRANSCRIPTION FACTOR"/>
    <property type="match status" value="1"/>
</dbReference>
<name>A0A4Q9MGM0_9APHY</name>
<proteinExistence type="predicted"/>
<evidence type="ECO:0000259" key="5">
    <source>
        <dbReference type="PROSITE" id="PS50118"/>
    </source>
</evidence>
<dbReference type="GO" id="GO:0001228">
    <property type="term" value="F:DNA-binding transcription activator activity, RNA polymerase II-specific"/>
    <property type="evidence" value="ECO:0007669"/>
    <property type="project" value="TreeGrafter"/>
</dbReference>
<evidence type="ECO:0000256" key="2">
    <source>
        <dbReference type="ARBA" id="ARBA00023163"/>
    </source>
</evidence>
<gene>
    <name evidence="6" type="ORF">BD311DRAFT_798634</name>
</gene>
<reference evidence="6" key="1">
    <citation type="submission" date="2019-01" db="EMBL/GenBank/DDBJ databases">
        <title>Draft genome sequences of three monokaryotic isolates of the white-rot basidiomycete fungus Dichomitus squalens.</title>
        <authorList>
            <consortium name="DOE Joint Genome Institute"/>
            <person name="Lopez S.C."/>
            <person name="Andreopoulos B."/>
            <person name="Pangilinan J."/>
            <person name="Lipzen A."/>
            <person name="Riley R."/>
            <person name="Ahrendt S."/>
            <person name="Ng V."/>
            <person name="Barry K."/>
            <person name="Daum C."/>
            <person name="Grigoriev I.V."/>
            <person name="Hilden K.S."/>
            <person name="Makela M.R."/>
            <person name="de Vries R.P."/>
        </authorList>
    </citation>
    <scope>NUCLEOTIDE SEQUENCE [LARGE SCALE GENOMIC DNA]</scope>
    <source>
        <strain evidence="6">OM18370.1</strain>
    </source>
</reference>
<keyword evidence="1 3" id="KW-0238">DNA-binding</keyword>
<protein>
    <recommendedName>
        <fullName evidence="5">HMG box domain-containing protein</fullName>
    </recommendedName>
</protein>
<dbReference type="Proteomes" id="UP000292957">
    <property type="component" value="Unassembled WGS sequence"/>
</dbReference>
<evidence type="ECO:0000256" key="1">
    <source>
        <dbReference type="ARBA" id="ARBA00023125"/>
    </source>
</evidence>
<evidence type="ECO:0000313" key="6">
    <source>
        <dbReference type="EMBL" id="TBU25937.1"/>
    </source>
</evidence>
<dbReference type="OrthoDB" id="6247875at2759"/>
<dbReference type="GO" id="GO:0000978">
    <property type="term" value="F:RNA polymerase II cis-regulatory region sequence-specific DNA binding"/>
    <property type="evidence" value="ECO:0007669"/>
    <property type="project" value="TreeGrafter"/>
</dbReference>
<dbReference type="PROSITE" id="PS50118">
    <property type="entry name" value="HMG_BOX_2"/>
    <property type="match status" value="1"/>
</dbReference>
<dbReference type="Pfam" id="PF00505">
    <property type="entry name" value="HMG_box"/>
    <property type="match status" value="1"/>
</dbReference>
<accession>A0A4Q9MGM0</accession>
<feature type="region of interest" description="Disordered" evidence="4">
    <location>
        <begin position="344"/>
        <end position="391"/>
    </location>
</feature>
<dbReference type="PANTHER" id="PTHR10270:SF161">
    <property type="entry name" value="SEX-DETERMINING REGION Y PROTEIN"/>
    <property type="match status" value="1"/>
</dbReference>
<feature type="compositionally biased region" description="Basic and acidic residues" evidence="4">
    <location>
        <begin position="134"/>
        <end position="146"/>
    </location>
</feature>
<keyword evidence="2" id="KW-0804">Transcription</keyword>
<organism evidence="6">
    <name type="scientific">Dichomitus squalens</name>
    <dbReference type="NCBI Taxonomy" id="114155"/>
    <lineage>
        <taxon>Eukaryota</taxon>
        <taxon>Fungi</taxon>
        <taxon>Dikarya</taxon>
        <taxon>Basidiomycota</taxon>
        <taxon>Agaricomycotina</taxon>
        <taxon>Agaricomycetes</taxon>
        <taxon>Polyporales</taxon>
        <taxon>Polyporaceae</taxon>
        <taxon>Dichomitus</taxon>
    </lineage>
</organism>
<dbReference type="EMBL" id="ML143453">
    <property type="protein sequence ID" value="TBU25937.1"/>
    <property type="molecule type" value="Genomic_DNA"/>
</dbReference>
<dbReference type="GO" id="GO:0030154">
    <property type="term" value="P:cell differentiation"/>
    <property type="evidence" value="ECO:0007669"/>
    <property type="project" value="TreeGrafter"/>
</dbReference>
<dbReference type="GO" id="GO:0005634">
    <property type="term" value="C:nucleus"/>
    <property type="evidence" value="ECO:0007669"/>
    <property type="project" value="UniProtKB-UniRule"/>
</dbReference>
<dbReference type="InterPro" id="IPR050140">
    <property type="entry name" value="SRY-related_HMG-box_TF-like"/>
</dbReference>
<feature type="compositionally biased region" description="Polar residues" evidence="4">
    <location>
        <begin position="357"/>
        <end position="374"/>
    </location>
</feature>
<dbReference type="CDD" id="cd01389">
    <property type="entry name" value="HMG-box_ROX1-like"/>
    <property type="match status" value="1"/>
</dbReference>
<feature type="compositionally biased region" description="Basic and acidic residues" evidence="4">
    <location>
        <begin position="153"/>
        <end position="167"/>
    </location>
</feature>
<feature type="region of interest" description="Disordered" evidence="4">
    <location>
        <begin position="134"/>
        <end position="237"/>
    </location>
</feature>
<dbReference type="Gene3D" id="1.10.30.10">
    <property type="entry name" value="High mobility group box domain"/>
    <property type="match status" value="1"/>
</dbReference>
<feature type="DNA-binding region" description="HMG box" evidence="3">
    <location>
        <begin position="72"/>
        <end position="145"/>
    </location>
</feature>
<evidence type="ECO:0000256" key="3">
    <source>
        <dbReference type="PROSITE-ProRule" id="PRU00267"/>
    </source>
</evidence>
<dbReference type="InterPro" id="IPR036910">
    <property type="entry name" value="HMG_box_dom_sf"/>
</dbReference>
<dbReference type="SUPFAM" id="SSF47095">
    <property type="entry name" value="HMG-box"/>
    <property type="match status" value="1"/>
</dbReference>
<evidence type="ECO:0000256" key="4">
    <source>
        <dbReference type="SAM" id="MobiDB-lite"/>
    </source>
</evidence>
<feature type="domain" description="HMG box" evidence="5">
    <location>
        <begin position="72"/>
        <end position="145"/>
    </location>
</feature>
<keyword evidence="3" id="KW-0539">Nucleus</keyword>
<feature type="compositionally biased region" description="Polar residues" evidence="4">
    <location>
        <begin position="170"/>
        <end position="179"/>
    </location>
</feature>
<dbReference type="AlphaFoldDB" id="A0A4Q9MGM0"/>
<dbReference type="InterPro" id="IPR009071">
    <property type="entry name" value="HMG_box_dom"/>
</dbReference>